<evidence type="ECO:0000256" key="2">
    <source>
        <dbReference type="SAM" id="SignalP"/>
    </source>
</evidence>
<dbReference type="InterPro" id="IPR008972">
    <property type="entry name" value="Cupredoxin"/>
</dbReference>
<evidence type="ECO:0000313" key="4">
    <source>
        <dbReference type="Proteomes" id="UP001221142"/>
    </source>
</evidence>
<feature type="compositionally biased region" description="Low complexity" evidence="1">
    <location>
        <begin position="205"/>
        <end position="215"/>
    </location>
</feature>
<evidence type="ECO:0000256" key="1">
    <source>
        <dbReference type="SAM" id="MobiDB-lite"/>
    </source>
</evidence>
<accession>A0AAD7BTA9</accession>
<dbReference type="SUPFAM" id="SSF49503">
    <property type="entry name" value="Cupredoxins"/>
    <property type="match status" value="1"/>
</dbReference>
<keyword evidence="4" id="KW-1185">Reference proteome</keyword>
<feature type="signal peptide" evidence="2">
    <location>
        <begin position="1"/>
        <end position="18"/>
    </location>
</feature>
<proteinExistence type="predicted"/>
<keyword evidence="2" id="KW-0732">Signal</keyword>
<dbReference type="Gene3D" id="2.60.40.420">
    <property type="entry name" value="Cupredoxins - blue copper proteins"/>
    <property type="match status" value="1"/>
</dbReference>
<feature type="chain" id="PRO_5041928316" description="Extracellular serine-rich protein" evidence="2">
    <location>
        <begin position="19"/>
        <end position="255"/>
    </location>
</feature>
<sequence length="255" mass="24858">MQLFSIFATLAAAAVAAAQNQTVTIMVGGEASSSGGIFQFIPNTLNATNGSVITFEWTGSPGNHSVTQSSFNAPCTPLQGGFDSGWILIAGSTTLSPPPSWDLMITDDSTPIWFYCKQLLPSPHCNSGMVGGINIKPGPNSLAAFQKAAAAAGPPGQAQGSLAGVGASASVGPFIPSGAVFFPSGGPTATAPAPGASGSGGATSGGSPTNSASSGGTSGSGTPPPSGAIPTVSFDMAKILGTVVVGVWIGMAVVL</sequence>
<organism evidence="3 4">
    <name type="scientific">Roridomyces roridus</name>
    <dbReference type="NCBI Taxonomy" id="1738132"/>
    <lineage>
        <taxon>Eukaryota</taxon>
        <taxon>Fungi</taxon>
        <taxon>Dikarya</taxon>
        <taxon>Basidiomycota</taxon>
        <taxon>Agaricomycotina</taxon>
        <taxon>Agaricomycetes</taxon>
        <taxon>Agaricomycetidae</taxon>
        <taxon>Agaricales</taxon>
        <taxon>Marasmiineae</taxon>
        <taxon>Mycenaceae</taxon>
        <taxon>Roridomyces</taxon>
    </lineage>
</organism>
<gene>
    <name evidence="3" type="ORF">FB45DRAFT_920007</name>
</gene>
<dbReference type="AlphaFoldDB" id="A0AAD7BTA9"/>
<dbReference type="EMBL" id="JARKIF010000010">
    <property type="protein sequence ID" value="KAJ7629116.1"/>
    <property type="molecule type" value="Genomic_DNA"/>
</dbReference>
<dbReference type="PANTHER" id="PTHR34883:SF15">
    <property type="entry name" value="EXTRACELLULAR SERINE-RICH PROTEIN"/>
    <property type="match status" value="1"/>
</dbReference>
<name>A0AAD7BTA9_9AGAR</name>
<dbReference type="InterPro" id="IPR052953">
    <property type="entry name" value="Ser-rich/MCO-related"/>
</dbReference>
<dbReference type="CDD" id="cd00920">
    <property type="entry name" value="Cupredoxin"/>
    <property type="match status" value="1"/>
</dbReference>
<protein>
    <recommendedName>
        <fullName evidence="5">Extracellular serine-rich protein</fullName>
    </recommendedName>
</protein>
<evidence type="ECO:0008006" key="5">
    <source>
        <dbReference type="Google" id="ProtNLM"/>
    </source>
</evidence>
<feature type="region of interest" description="Disordered" evidence="1">
    <location>
        <begin position="190"/>
        <end position="227"/>
    </location>
</feature>
<dbReference type="Proteomes" id="UP001221142">
    <property type="component" value="Unassembled WGS sequence"/>
</dbReference>
<dbReference type="PANTHER" id="PTHR34883">
    <property type="entry name" value="SERINE-RICH PROTEIN, PUTATIVE-RELATED-RELATED"/>
    <property type="match status" value="1"/>
</dbReference>
<comment type="caution">
    <text evidence="3">The sequence shown here is derived from an EMBL/GenBank/DDBJ whole genome shotgun (WGS) entry which is preliminary data.</text>
</comment>
<evidence type="ECO:0000313" key="3">
    <source>
        <dbReference type="EMBL" id="KAJ7629116.1"/>
    </source>
</evidence>
<reference evidence="3" key="1">
    <citation type="submission" date="2023-03" db="EMBL/GenBank/DDBJ databases">
        <title>Massive genome expansion in bonnet fungi (Mycena s.s.) driven by repeated elements and novel gene families across ecological guilds.</title>
        <authorList>
            <consortium name="Lawrence Berkeley National Laboratory"/>
            <person name="Harder C.B."/>
            <person name="Miyauchi S."/>
            <person name="Viragh M."/>
            <person name="Kuo A."/>
            <person name="Thoen E."/>
            <person name="Andreopoulos B."/>
            <person name="Lu D."/>
            <person name="Skrede I."/>
            <person name="Drula E."/>
            <person name="Henrissat B."/>
            <person name="Morin E."/>
            <person name="Kohler A."/>
            <person name="Barry K."/>
            <person name="LaButti K."/>
            <person name="Morin E."/>
            <person name="Salamov A."/>
            <person name="Lipzen A."/>
            <person name="Mereny Z."/>
            <person name="Hegedus B."/>
            <person name="Baldrian P."/>
            <person name="Stursova M."/>
            <person name="Weitz H."/>
            <person name="Taylor A."/>
            <person name="Grigoriev I.V."/>
            <person name="Nagy L.G."/>
            <person name="Martin F."/>
            <person name="Kauserud H."/>
        </authorList>
    </citation>
    <scope>NUCLEOTIDE SEQUENCE</scope>
    <source>
        <strain evidence="3">9284</strain>
    </source>
</reference>